<sequence length="53" mass="6007">MENTIRETGKLMCWTGLNGSTLSFAVRCRHKDSCHSISSHPDDLEADFPLELR</sequence>
<gene>
    <name evidence="2" type="ORF">GSTENG00025431001</name>
</gene>
<reference evidence="2" key="1">
    <citation type="journal article" date="2004" name="Nature">
        <title>Genome duplication in the teleost fish Tetraodon nigroviridis reveals the early vertebrate proto-karyotype.</title>
        <authorList>
            <person name="Jaillon O."/>
            <person name="Aury J.-M."/>
            <person name="Brunet F."/>
            <person name="Petit J.-L."/>
            <person name="Stange-Thomann N."/>
            <person name="Mauceli E."/>
            <person name="Bouneau L."/>
            <person name="Fischer C."/>
            <person name="Ozouf-Costaz C."/>
            <person name="Bernot A."/>
            <person name="Nicaud S."/>
            <person name="Jaffe D."/>
            <person name="Fisher S."/>
            <person name="Lutfalla G."/>
            <person name="Dossat C."/>
            <person name="Segurens B."/>
            <person name="Dasilva C."/>
            <person name="Salanoubat M."/>
            <person name="Levy M."/>
            <person name="Boudet N."/>
            <person name="Castellano S."/>
            <person name="Anthouard V."/>
            <person name="Jubin C."/>
            <person name="Castelli V."/>
            <person name="Katinka M."/>
            <person name="Vacherie B."/>
            <person name="Biemont C."/>
            <person name="Skalli Z."/>
            <person name="Cattolico L."/>
            <person name="Poulain J."/>
            <person name="De Berardinis V."/>
            <person name="Cruaud C."/>
            <person name="Duprat S."/>
            <person name="Brottier P."/>
            <person name="Coutanceau J.-P."/>
            <person name="Gouzy J."/>
            <person name="Parra G."/>
            <person name="Lardier G."/>
            <person name="Chapple C."/>
            <person name="McKernan K.J."/>
            <person name="McEwan P."/>
            <person name="Bosak S."/>
            <person name="Kellis M."/>
            <person name="Volff J.-N."/>
            <person name="Guigo R."/>
            <person name="Zody M.C."/>
            <person name="Mesirov J."/>
            <person name="Lindblad-Toh K."/>
            <person name="Birren B."/>
            <person name="Nusbaum C."/>
            <person name="Kahn D."/>
            <person name="Robinson-Rechavi M."/>
            <person name="Laudet V."/>
            <person name="Schachter V."/>
            <person name="Quetier F."/>
            <person name="Saurin W."/>
            <person name="Scarpelli C."/>
            <person name="Wincker P."/>
            <person name="Lander E.S."/>
            <person name="Weissenbach J."/>
            <person name="Roest Crollius H."/>
        </authorList>
    </citation>
    <scope>NUCLEOTIDE SEQUENCE [LARGE SCALE GENOMIC DNA]</scope>
</reference>
<evidence type="ECO:0000256" key="1">
    <source>
        <dbReference type="SAM" id="MobiDB-lite"/>
    </source>
</evidence>
<accession>Q4S1Q9</accession>
<comment type="caution">
    <text evidence="2">The sequence shown here is derived from an EMBL/GenBank/DDBJ whole genome shotgun (WGS) entry which is preliminary data.</text>
</comment>
<name>Q4S1Q9_TETNG</name>
<proteinExistence type="predicted"/>
<dbReference type="EMBL" id="CAAE01014766">
    <property type="protein sequence ID" value="CAG05423.1"/>
    <property type="molecule type" value="Genomic_DNA"/>
</dbReference>
<feature type="compositionally biased region" description="Acidic residues" evidence="1">
    <location>
        <begin position="44"/>
        <end position="53"/>
    </location>
</feature>
<evidence type="ECO:0000313" key="2">
    <source>
        <dbReference type="EMBL" id="CAG05423.1"/>
    </source>
</evidence>
<protein>
    <submittedName>
        <fullName evidence="2">(spotted green pufferfish) hypothetical protein</fullName>
    </submittedName>
</protein>
<reference evidence="2" key="2">
    <citation type="submission" date="2004-02" db="EMBL/GenBank/DDBJ databases">
        <authorList>
            <consortium name="Genoscope"/>
            <consortium name="Whitehead Institute Centre for Genome Research"/>
        </authorList>
    </citation>
    <scope>NUCLEOTIDE SEQUENCE</scope>
</reference>
<dbReference type="KEGG" id="tng:GSTEN00025431G001"/>
<dbReference type="AlphaFoldDB" id="Q4S1Q9"/>
<feature type="region of interest" description="Disordered" evidence="1">
    <location>
        <begin position="33"/>
        <end position="53"/>
    </location>
</feature>
<organism evidence="2">
    <name type="scientific">Tetraodon nigroviridis</name>
    <name type="common">Spotted green pufferfish</name>
    <name type="synonym">Chelonodon nigroviridis</name>
    <dbReference type="NCBI Taxonomy" id="99883"/>
    <lineage>
        <taxon>Eukaryota</taxon>
        <taxon>Metazoa</taxon>
        <taxon>Chordata</taxon>
        <taxon>Craniata</taxon>
        <taxon>Vertebrata</taxon>
        <taxon>Euteleostomi</taxon>
        <taxon>Actinopterygii</taxon>
        <taxon>Neopterygii</taxon>
        <taxon>Teleostei</taxon>
        <taxon>Neoteleostei</taxon>
        <taxon>Acanthomorphata</taxon>
        <taxon>Eupercaria</taxon>
        <taxon>Tetraodontiformes</taxon>
        <taxon>Tetradontoidea</taxon>
        <taxon>Tetraodontidae</taxon>
        <taxon>Tetraodon</taxon>
    </lineage>
</organism>